<dbReference type="InterPro" id="IPR003112">
    <property type="entry name" value="Olfac-like_dom"/>
</dbReference>
<gene>
    <name evidence="7" type="primary">LOC114427860</name>
</gene>
<organism evidence="6 7">
    <name type="scientific">Parambassis ranga</name>
    <name type="common">Indian glassy fish</name>
    <dbReference type="NCBI Taxonomy" id="210632"/>
    <lineage>
        <taxon>Eukaryota</taxon>
        <taxon>Metazoa</taxon>
        <taxon>Chordata</taxon>
        <taxon>Craniata</taxon>
        <taxon>Vertebrata</taxon>
        <taxon>Euteleostomi</taxon>
        <taxon>Actinopterygii</taxon>
        <taxon>Neopterygii</taxon>
        <taxon>Teleostei</taxon>
        <taxon>Neoteleostei</taxon>
        <taxon>Acanthomorphata</taxon>
        <taxon>Ovalentaria</taxon>
        <taxon>Ambassidae</taxon>
        <taxon>Parambassis</taxon>
    </lineage>
</organism>
<feature type="signal peptide" evidence="4">
    <location>
        <begin position="1"/>
        <end position="17"/>
    </location>
</feature>
<feature type="chain" id="PRO_5027672228" evidence="4">
    <location>
        <begin position="18"/>
        <end position="456"/>
    </location>
</feature>
<keyword evidence="2" id="KW-0964">Secreted</keyword>
<evidence type="ECO:0000313" key="7">
    <source>
        <dbReference type="RefSeq" id="XP_028251870.1"/>
    </source>
</evidence>
<dbReference type="InterPro" id="IPR050605">
    <property type="entry name" value="Olfactomedin-like_domain"/>
</dbReference>
<dbReference type="GO" id="GO:0005615">
    <property type="term" value="C:extracellular space"/>
    <property type="evidence" value="ECO:0007669"/>
    <property type="project" value="TreeGrafter"/>
</dbReference>
<evidence type="ECO:0000256" key="3">
    <source>
        <dbReference type="PROSITE-ProRule" id="PRU00446"/>
    </source>
</evidence>
<evidence type="ECO:0000256" key="4">
    <source>
        <dbReference type="SAM" id="SignalP"/>
    </source>
</evidence>
<keyword evidence="6" id="KW-1185">Reference proteome</keyword>
<evidence type="ECO:0000313" key="6">
    <source>
        <dbReference type="Proteomes" id="UP000515145"/>
    </source>
</evidence>
<name>A0A6P7H975_9TELE</name>
<dbReference type="Pfam" id="PF02191">
    <property type="entry name" value="OLF"/>
    <property type="match status" value="1"/>
</dbReference>
<dbReference type="Proteomes" id="UP000515145">
    <property type="component" value="Chromosome 22"/>
</dbReference>
<accession>A0A6P7H975</accession>
<dbReference type="SMART" id="SM00284">
    <property type="entry name" value="OLF"/>
    <property type="match status" value="1"/>
</dbReference>
<dbReference type="PANTHER" id="PTHR23192">
    <property type="entry name" value="OLFACTOMEDIN-RELATED"/>
    <property type="match status" value="1"/>
</dbReference>
<evidence type="ECO:0000256" key="2">
    <source>
        <dbReference type="ARBA" id="ARBA00022525"/>
    </source>
</evidence>
<protein>
    <submittedName>
        <fullName evidence="7">Olfactomedin-4-like</fullName>
    </submittedName>
</protein>
<dbReference type="PANTHER" id="PTHR23192:SF7">
    <property type="entry name" value="OLFACTOMEDIN-4"/>
    <property type="match status" value="1"/>
</dbReference>
<reference evidence="6" key="1">
    <citation type="submission" date="2024-06" db="UniProtKB">
        <authorList>
            <consortium name="RefSeq"/>
        </authorList>
    </citation>
    <scope>NUCLEOTIDE SEQUENCE [LARGE SCALE GENOMIC DNA]</scope>
</reference>
<dbReference type="PROSITE" id="PS51132">
    <property type="entry name" value="OLF"/>
    <property type="match status" value="1"/>
</dbReference>
<dbReference type="OrthoDB" id="8626508at2759"/>
<sequence length="456" mass="52866">MALTSLLLFSLLSPALAWLPVEDWESGNVTTSGGALECVCSVFLPDSTFPADRVQHMQQFTTDLRLEVEIHMNKLVHYQSKMDIFLGELKDLTFRVALMESSPDKYIKLDFELLRTELREFEALVSQLKDHMNSSLPAFDNLYTEIHNMTLIVNQLETFDKNNLEVIRIEFAKLQRKLEQCLKEQDLINPDTSNCNHTGILSVSKPTVIQINAHLNPGYQYGGWGKDSKPVRGFESMHWYSAYSTPSVYEFYLYSSYDKLIQRSTFTHHSLPQGYDGTGNNYIVHGNTIYYQAANPLRMSKLNLTSSVFSHRRLTKANEKFTYTYSSKQYLDFSADEKGLWVMYTTEDSKGKIVISKIDEKSFGTENEWTTNAFKPLVGNAFMVCGVMYATRPGDVKTEEIYYSYNTETREEKHMSIPLQKFQEKFVNLHYNPTDQRLYMYNNGYYMSYHVKFNKK</sequence>
<keyword evidence="4" id="KW-0732">Signal</keyword>
<feature type="domain" description="Olfactomedin-like" evidence="5">
    <location>
        <begin position="194"/>
        <end position="455"/>
    </location>
</feature>
<dbReference type="GeneID" id="114427860"/>
<dbReference type="AlphaFoldDB" id="A0A6P7H975"/>
<comment type="caution">
    <text evidence="3">Lacks conserved residue(s) required for the propagation of feature annotation.</text>
</comment>
<reference evidence="7" key="2">
    <citation type="submission" date="2025-08" db="UniProtKB">
        <authorList>
            <consortium name="RefSeq"/>
        </authorList>
    </citation>
    <scope>IDENTIFICATION</scope>
</reference>
<dbReference type="InParanoid" id="A0A6P7H975"/>
<evidence type="ECO:0000259" key="5">
    <source>
        <dbReference type="PROSITE" id="PS51132"/>
    </source>
</evidence>
<evidence type="ECO:0000256" key="1">
    <source>
        <dbReference type="ARBA" id="ARBA00004613"/>
    </source>
</evidence>
<dbReference type="GO" id="GO:0007165">
    <property type="term" value="P:signal transduction"/>
    <property type="evidence" value="ECO:0007669"/>
    <property type="project" value="TreeGrafter"/>
</dbReference>
<proteinExistence type="predicted"/>
<dbReference type="RefSeq" id="XP_028251870.1">
    <property type="nucleotide sequence ID" value="XM_028396069.1"/>
</dbReference>
<comment type="subcellular location">
    <subcellularLocation>
        <location evidence="1">Secreted</location>
    </subcellularLocation>
</comment>